<accession>A0ABS2SU58</accession>
<comment type="cofactor">
    <cofactor evidence="2">
        <name>a divalent metal cation</name>
        <dbReference type="ChEBI" id="CHEBI:60240"/>
    </cofactor>
</comment>
<dbReference type="EMBL" id="JAFBCV010000004">
    <property type="protein sequence ID" value="MBM7838541.1"/>
    <property type="molecule type" value="Genomic_DNA"/>
</dbReference>
<keyword evidence="5" id="KW-1185">Reference proteome</keyword>
<protein>
    <recommendedName>
        <fullName evidence="2">Phosphoesterase</fullName>
        <ecNumber evidence="2">3.1.4.-</ecNumber>
    </recommendedName>
</protein>
<name>A0ABS2SU58_9BACI</name>
<dbReference type="PANTHER" id="PTHR11124">
    <property type="entry name" value="VACUOLAR SORTING PROTEIN VPS29"/>
    <property type="match status" value="1"/>
</dbReference>
<dbReference type="Proteomes" id="UP001179280">
    <property type="component" value="Unassembled WGS sequence"/>
</dbReference>
<dbReference type="RefSeq" id="WP_054793203.1">
    <property type="nucleotide sequence ID" value="NZ_JAFBCV010000004.1"/>
</dbReference>
<organism evidence="4 5">
    <name type="scientific">Shouchella xiaoxiensis</name>
    <dbReference type="NCBI Taxonomy" id="766895"/>
    <lineage>
        <taxon>Bacteria</taxon>
        <taxon>Bacillati</taxon>
        <taxon>Bacillota</taxon>
        <taxon>Bacilli</taxon>
        <taxon>Bacillales</taxon>
        <taxon>Bacillaceae</taxon>
        <taxon>Shouchella</taxon>
    </lineage>
</organism>
<dbReference type="SUPFAM" id="SSF56300">
    <property type="entry name" value="Metallo-dependent phosphatases"/>
    <property type="match status" value="1"/>
</dbReference>
<evidence type="ECO:0000256" key="2">
    <source>
        <dbReference type="RuleBase" id="RU362039"/>
    </source>
</evidence>
<evidence type="ECO:0000313" key="5">
    <source>
        <dbReference type="Proteomes" id="UP001179280"/>
    </source>
</evidence>
<dbReference type="NCBIfam" id="TIGR00040">
    <property type="entry name" value="yfcE"/>
    <property type="match status" value="1"/>
</dbReference>
<sequence>MTILVLSDSHGWKEELKPIIERHRQSVDTIVHAGDSELDQDAPELEGVQVVAGNCDYLTSFPNEIELNWKNERILVTHGHLEGVKQSLKSLVIKAKQKGVSTVVYGHTHIAKAEMIDGILCINPGSVRLPKGNFDGSYCVIEHKTNRVDVTYFSLAGKRIPELSNYFHL</sequence>
<feature type="domain" description="Calcineurin-like phosphoesterase" evidence="3">
    <location>
        <begin position="1"/>
        <end position="145"/>
    </location>
</feature>
<reference evidence="4" key="1">
    <citation type="submission" date="2021-01" db="EMBL/GenBank/DDBJ databases">
        <title>Genomic Encyclopedia of Type Strains, Phase IV (KMG-IV): sequencing the most valuable type-strain genomes for metagenomic binning, comparative biology and taxonomic classification.</title>
        <authorList>
            <person name="Goeker M."/>
        </authorList>
    </citation>
    <scope>NUCLEOTIDE SEQUENCE</scope>
    <source>
        <strain evidence="4">DSM 21943</strain>
    </source>
</reference>
<dbReference type="Pfam" id="PF12850">
    <property type="entry name" value="Metallophos_2"/>
    <property type="match status" value="1"/>
</dbReference>
<dbReference type="EC" id="3.1.4.-" evidence="2"/>
<dbReference type="InterPro" id="IPR041802">
    <property type="entry name" value="MPP_YfcE"/>
</dbReference>
<evidence type="ECO:0000313" key="4">
    <source>
        <dbReference type="EMBL" id="MBM7838541.1"/>
    </source>
</evidence>
<dbReference type="InterPro" id="IPR029052">
    <property type="entry name" value="Metallo-depent_PP-like"/>
</dbReference>
<comment type="similarity">
    <text evidence="1 2">Belongs to the metallophosphoesterase superfamily. YfcE family.</text>
</comment>
<evidence type="ECO:0000256" key="1">
    <source>
        <dbReference type="ARBA" id="ARBA00008950"/>
    </source>
</evidence>
<gene>
    <name evidence="4" type="ORF">JOC54_001797</name>
</gene>
<dbReference type="Gene3D" id="3.60.21.10">
    <property type="match status" value="1"/>
</dbReference>
<comment type="caution">
    <text evidence="4">The sequence shown here is derived from an EMBL/GenBank/DDBJ whole genome shotgun (WGS) entry which is preliminary data.</text>
</comment>
<dbReference type="InterPro" id="IPR024654">
    <property type="entry name" value="Calcineurin-like_PHP_lpxH"/>
</dbReference>
<keyword evidence="2" id="KW-0479">Metal-binding</keyword>
<dbReference type="CDD" id="cd00841">
    <property type="entry name" value="MPP_YfcE"/>
    <property type="match status" value="1"/>
</dbReference>
<dbReference type="InterPro" id="IPR000979">
    <property type="entry name" value="Phosphodiesterase_MJ0936/Vps29"/>
</dbReference>
<proteinExistence type="inferred from homology"/>
<evidence type="ECO:0000259" key="3">
    <source>
        <dbReference type="Pfam" id="PF12850"/>
    </source>
</evidence>